<organism evidence="2 3">
    <name type="scientific">Agrobacterium phage OLIVR5</name>
    <dbReference type="NCBI Taxonomy" id="2723773"/>
    <lineage>
        <taxon>Viruses</taxon>
        <taxon>Duplodnaviria</taxon>
        <taxon>Heunggongvirae</taxon>
        <taxon>Uroviricota</taxon>
        <taxon>Caudoviricetes</taxon>
        <taxon>Pootjesviridae</taxon>
        <taxon>Heverleevirus</taxon>
        <taxon>Heverleevirus OLIVR5</taxon>
    </lineage>
</organism>
<evidence type="ECO:0000313" key="2">
    <source>
        <dbReference type="EMBL" id="QIW87873.1"/>
    </source>
</evidence>
<evidence type="ECO:0000256" key="1">
    <source>
        <dbReference type="SAM" id="Phobius"/>
    </source>
</evidence>
<keyword evidence="3" id="KW-1185">Reference proteome</keyword>
<reference evidence="2 3" key="1">
    <citation type="submission" date="2020-03" db="EMBL/GenBank/DDBJ databases">
        <authorList>
            <person name="Holtappels D."/>
            <person name="Bomans J.P.J."/>
            <person name="Lavigne R."/>
            <person name="Wagemans J."/>
        </authorList>
    </citation>
    <scope>NUCLEOTIDE SEQUENCE [LARGE SCALE GENOMIC DNA]</scope>
    <source>
        <strain evidence="2 3">OLIVR5</strain>
    </source>
</reference>
<evidence type="ECO:0000313" key="3">
    <source>
        <dbReference type="Proteomes" id="UP000671873"/>
    </source>
</evidence>
<proteinExistence type="predicted"/>
<keyword evidence="1" id="KW-0812">Transmembrane</keyword>
<keyword evidence="1" id="KW-1133">Transmembrane helix</keyword>
<dbReference type="Proteomes" id="UP000671873">
    <property type="component" value="Segment"/>
</dbReference>
<feature type="transmembrane region" description="Helical" evidence="1">
    <location>
        <begin position="16"/>
        <end position="36"/>
    </location>
</feature>
<accession>A0A858MTN5</accession>
<protein>
    <submittedName>
        <fullName evidence="2">Uncharacterized protein</fullName>
    </submittedName>
</protein>
<gene>
    <name evidence="2" type="ORF">Ab1vBOLIVR5_gp225</name>
</gene>
<keyword evidence="1" id="KW-0472">Membrane</keyword>
<name>A0A858MTN5_9CAUD</name>
<dbReference type="EMBL" id="MT234342">
    <property type="protein sequence ID" value="QIW87873.1"/>
    <property type="molecule type" value="Genomic_DNA"/>
</dbReference>
<sequence>MSEENKNSGPISKEKAVSFVSAVSIIGMCFALYTGVFDRGTSTGSFNEKLIFIEKQLTRSEMVLADLTKKLESNSAADNEIRIEVIKLTGIVEQLRYEQKETKREMELLRGGGRIDR</sequence>